<dbReference type="InterPro" id="IPR003494">
    <property type="entry name" value="SHS2_FtsA"/>
</dbReference>
<keyword evidence="2 5" id="KW-0132">Cell division</keyword>
<comment type="function">
    <text evidence="5">Cell division protein that is involved in the assembly of the Z ring. May serve as a membrane anchor for the Z ring.</text>
</comment>
<evidence type="ECO:0000256" key="1">
    <source>
        <dbReference type="ARBA" id="ARBA00022475"/>
    </source>
</evidence>
<dbReference type="Gene3D" id="3.30.420.40">
    <property type="match status" value="2"/>
</dbReference>
<dbReference type="Pfam" id="PF14450">
    <property type="entry name" value="FtsA"/>
    <property type="match status" value="1"/>
</dbReference>
<organism evidence="8 9">
    <name type="scientific">Lapidilactobacillus dextrinicus</name>
    <dbReference type="NCBI Taxonomy" id="51664"/>
    <lineage>
        <taxon>Bacteria</taxon>
        <taxon>Bacillati</taxon>
        <taxon>Bacillota</taxon>
        <taxon>Bacilli</taxon>
        <taxon>Lactobacillales</taxon>
        <taxon>Lactobacillaceae</taxon>
        <taxon>Lapidilactobacillus</taxon>
    </lineage>
</organism>
<dbReference type="InterPro" id="IPR050696">
    <property type="entry name" value="FtsA/MreB"/>
</dbReference>
<dbReference type="AlphaFoldDB" id="A0A921B1P1"/>
<feature type="compositionally biased region" description="Polar residues" evidence="6">
    <location>
        <begin position="450"/>
        <end position="465"/>
    </location>
</feature>
<dbReference type="PIRSF" id="PIRSF003101">
    <property type="entry name" value="FtsA"/>
    <property type="match status" value="1"/>
</dbReference>
<sequence>MDKAQIYVGLDIGTTAIRVIVGEAVNDKLNIIGIGSERSRGLKNGVIVDIDKVVTATRKAVHQAQTKANIKFDQVVVGIPAKDLVIEPVKGMTIVADQPKEITAVEVRKVAAAALSRNLPPEREVVAIVPKQFIVDGQKHIVDPRGMSAVRIELEAICYSVPSIVVNNIRKVLERAGLKLKHFVLNPLGLAHVALNDGEQDFGTVLIDMGGSQSTAYVIRDHDLKFVAADDEGGQNLTKDVSVVLNTSLSSAEKLKRNYGVADPEATSVTEKFPVEIVGKDDPMMVDETYLSEILEARFEQIFDRLLKQLDSAKALDLPGGVVLTGGVAETMSITSLASDLLGQKVRIFAPREMGLRNASFATILGIVSYAADLSEIDLLVTSVINKDALAALNSQQPVAANEQVEQRSQVGDSNPNGGFFNNLKSLFNGDVEDDEQDSQDSSSTQAQQPTEKPQNNVRPAQKSSESQENKPESESKIRNFFNKFFD</sequence>
<comment type="similarity">
    <text evidence="5">Belongs to the FtsA/MreB family.</text>
</comment>
<protein>
    <recommendedName>
        <fullName evidence="5">Cell division protein FtsA</fullName>
    </recommendedName>
</protein>
<comment type="subunit">
    <text evidence="5">Self-interacts. Interacts with FtsZ.</text>
</comment>
<proteinExistence type="inferred from homology"/>
<dbReference type="PANTHER" id="PTHR32432">
    <property type="entry name" value="CELL DIVISION PROTEIN FTSA-RELATED"/>
    <property type="match status" value="1"/>
</dbReference>
<reference evidence="8" key="1">
    <citation type="journal article" date="2021" name="PeerJ">
        <title>Extensive microbial diversity within the chicken gut microbiome revealed by metagenomics and culture.</title>
        <authorList>
            <person name="Gilroy R."/>
            <person name="Ravi A."/>
            <person name="Getino M."/>
            <person name="Pursley I."/>
            <person name="Horton D.L."/>
            <person name="Alikhan N.F."/>
            <person name="Baker D."/>
            <person name="Gharbi K."/>
            <person name="Hall N."/>
            <person name="Watson M."/>
            <person name="Adriaenssens E.M."/>
            <person name="Foster-Nyarko E."/>
            <person name="Jarju S."/>
            <person name="Secka A."/>
            <person name="Antonio M."/>
            <person name="Oren A."/>
            <person name="Chaudhuri R.R."/>
            <person name="La Ragione R."/>
            <person name="Hildebrand F."/>
            <person name="Pallen M.J."/>
        </authorList>
    </citation>
    <scope>NUCLEOTIDE SEQUENCE</scope>
    <source>
        <strain evidence="8">CHK173-2119</strain>
    </source>
</reference>
<dbReference type="PANTHER" id="PTHR32432:SF4">
    <property type="entry name" value="CELL DIVISION PROTEIN FTSA"/>
    <property type="match status" value="1"/>
</dbReference>
<dbReference type="HAMAP" id="MF_02033">
    <property type="entry name" value="FtsA"/>
    <property type="match status" value="1"/>
</dbReference>
<dbReference type="GO" id="GO:0032153">
    <property type="term" value="C:cell division site"/>
    <property type="evidence" value="ECO:0007669"/>
    <property type="project" value="UniProtKB-UniRule"/>
</dbReference>
<dbReference type="NCBIfam" id="TIGR01174">
    <property type="entry name" value="ftsA"/>
    <property type="match status" value="1"/>
</dbReference>
<name>A0A921B1P1_9LACO</name>
<evidence type="ECO:0000313" key="8">
    <source>
        <dbReference type="EMBL" id="HJE14525.1"/>
    </source>
</evidence>
<dbReference type="GO" id="GO:0043093">
    <property type="term" value="P:FtsZ-dependent cytokinesis"/>
    <property type="evidence" value="ECO:0007669"/>
    <property type="project" value="UniProtKB-UniRule"/>
</dbReference>
<reference evidence="8" key="2">
    <citation type="submission" date="2021-09" db="EMBL/GenBank/DDBJ databases">
        <authorList>
            <person name="Gilroy R."/>
        </authorList>
    </citation>
    <scope>NUCLEOTIDE SEQUENCE</scope>
    <source>
        <strain evidence="8">CHK173-2119</strain>
    </source>
</reference>
<evidence type="ECO:0000256" key="4">
    <source>
        <dbReference type="ARBA" id="ARBA00023306"/>
    </source>
</evidence>
<comment type="caution">
    <text evidence="8">The sequence shown here is derived from an EMBL/GenBank/DDBJ whole genome shotgun (WGS) entry which is preliminary data.</text>
</comment>
<dbReference type="Proteomes" id="UP000774947">
    <property type="component" value="Unassembled WGS sequence"/>
</dbReference>
<dbReference type="GO" id="GO:0009898">
    <property type="term" value="C:cytoplasmic side of plasma membrane"/>
    <property type="evidence" value="ECO:0007669"/>
    <property type="project" value="UniProtKB-UniRule"/>
</dbReference>
<evidence type="ECO:0000259" key="7">
    <source>
        <dbReference type="SMART" id="SM00842"/>
    </source>
</evidence>
<accession>A0A921B1P1</accession>
<evidence type="ECO:0000256" key="5">
    <source>
        <dbReference type="HAMAP-Rule" id="MF_02033"/>
    </source>
</evidence>
<evidence type="ECO:0000256" key="3">
    <source>
        <dbReference type="ARBA" id="ARBA00023136"/>
    </source>
</evidence>
<evidence type="ECO:0000256" key="2">
    <source>
        <dbReference type="ARBA" id="ARBA00022618"/>
    </source>
</evidence>
<keyword evidence="3 5" id="KW-0472">Membrane</keyword>
<dbReference type="SUPFAM" id="SSF53067">
    <property type="entry name" value="Actin-like ATPase domain"/>
    <property type="match status" value="2"/>
</dbReference>
<keyword evidence="1 5" id="KW-1003">Cell membrane</keyword>
<dbReference type="EMBL" id="DYXY01000010">
    <property type="protein sequence ID" value="HJE14525.1"/>
    <property type="molecule type" value="Genomic_DNA"/>
</dbReference>
<feature type="compositionally biased region" description="Low complexity" evidence="6">
    <location>
        <begin position="440"/>
        <end position="449"/>
    </location>
</feature>
<dbReference type="Gene3D" id="3.30.1490.110">
    <property type="match status" value="1"/>
</dbReference>
<feature type="compositionally biased region" description="Basic and acidic residues" evidence="6">
    <location>
        <begin position="466"/>
        <end position="478"/>
    </location>
</feature>
<feature type="domain" description="SHS2" evidence="7">
    <location>
        <begin position="7"/>
        <end position="194"/>
    </location>
</feature>
<evidence type="ECO:0000313" key="9">
    <source>
        <dbReference type="Proteomes" id="UP000774947"/>
    </source>
</evidence>
<evidence type="ECO:0000256" key="6">
    <source>
        <dbReference type="SAM" id="MobiDB-lite"/>
    </source>
</evidence>
<dbReference type="SMART" id="SM00842">
    <property type="entry name" value="FtsA"/>
    <property type="match status" value="1"/>
</dbReference>
<dbReference type="InterPro" id="IPR043129">
    <property type="entry name" value="ATPase_NBD"/>
</dbReference>
<feature type="region of interest" description="Disordered" evidence="6">
    <location>
        <begin position="423"/>
        <end position="487"/>
    </location>
</feature>
<dbReference type="CDD" id="cd24048">
    <property type="entry name" value="ASKHA_NBD_FtsA"/>
    <property type="match status" value="1"/>
</dbReference>
<dbReference type="InterPro" id="IPR020823">
    <property type="entry name" value="Cell_div_FtsA"/>
</dbReference>
<comment type="subcellular location">
    <subcellularLocation>
        <location evidence="5">Cell membrane</location>
        <topology evidence="5">Peripheral membrane protein</topology>
        <orientation evidence="5">Cytoplasmic side</orientation>
    </subcellularLocation>
    <text evidence="5">Localizes to the Z ring in an FtsZ-dependent manner. Targeted to the membrane through a conserved C-terminal amphipathic helix.</text>
</comment>
<keyword evidence="4 5" id="KW-0131">Cell cycle</keyword>
<dbReference type="Pfam" id="PF02491">
    <property type="entry name" value="SHS2_FTSA"/>
    <property type="match status" value="1"/>
</dbReference>
<gene>
    <name evidence="5 8" type="primary">ftsA</name>
    <name evidence="8" type="ORF">K8W17_00405</name>
</gene>